<dbReference type="EMBL" id="VBAL01000113">
    <property type="protein sequence ID" value="TMJ00574.1"/>
    <property type="molecule type" value="Genomic_DNA"/>
</dbReference>
<name>A0A537KXV0_9BACT</name>
<reference evidence="1 2" key="1">
    <citation type="journal article" date="2019" name="Nat. Microbiol.">
        <title>Mediterranean grassland soil C-N compound turnover is dependent on rainfall and depth, and is mediated by genomically divergent microorganisms.</title>
        <authorList>
            <person name="Diamond S."/>
            <person name="Andeer P.F."/>
            <person name="Li Z."/>
            <person name="Crits-Christoph A."/>
            <person name="Burstein D."/>
            <person name="Anantharaman K."/>
            <person name="Lane K.R."/>
            <person name="Thomas B.C."/>
            <person name="Pan C."/>
            <person name="Northen T.R."/>
            <person name="Banfield J.F."/>
        </authorList>
    </citation>
    <scope>NUCLEOTIDE SEQUENCE [LARGE SCALE GENOMIC DNA]</scope>
    <source>
        <strain evidence="1">NP_4</strain>
    </source>
</reference>
<proteinExistence type="predicted"/>
<gene>
    <name evidence="1" type="ORF">E6H01_09125</name>
</gene>
<dbReference type="Proteomes" id="UP000319353">
    <property type="component" value="Unassembled WGS sequence"/>
</dbReference>
<organism evidence="1 2">
    <name type="scientific">Candidatus Segetimicrobium genomatis</name>
    <dbReference type="NCBI Taxonomy" id="2569760"/>
    <lineage>
        <taxon>Bacteria</taxon>
        <taxon>Bacillati</taxon>
        <taxon>Candidatus Sysuimicrobiota</taxon>
        <taxon>Candidatus Sysuimicrobiia</taxon>
        <taxon>Candidatus Sysuimicrobiales</taxon>
        <taxon>Candidatus Segetimicrobiaceae</taxon>
        <taxon>Candidatus Segetimicrobium</taxon>
    </lineage>
</organism>
<protein>
    <submittedName>
        <fullName evidence="1">Uncharacterized protein</fullName>
    </submittedName>
</protein>
<accession>A0A537KXV0</accession>
<sequence length="76" mass="8656">MRQTAYEGLVEVWQGSNAATSVFVRMKQIEEPLGAEGKAAEEDKRIGSKLRTEKVWEDVVDWKFVAEVEGELKNRT</sequence>
<evidence type="ECO:0000313" key="2">
    <source>
        <dbReference type="Proteomes" id="UP000319353"/>
    </source>
</evidence>
<dbReference type="AlphaFoldDB" id="A0A537KXV0"/>
<comment type="caution">
    <text evidence="1">The sequence shown here is derived from an EMBL/GenBank/DDBJ whole genome shotgun (WGS) entry which is preliminary data.</text>
</comment>
<evidence type="ECO:0000313" key="1">
    <source>
        <dbReference type="EMBL" id="TMJ00574.1"/>
    </source>
</evidence>